<keyword evidence="1" id="KW-0472">Membrane</keyword>
<proteinExistence type="predicted"/>
<name>A0ABP5UG89_9ACTN</name>
<evidence type="ECO:0000313" key="2">
    <source>
        <dbReference type="EMBL" id="GAA2379873.1"/>
    </source>
</evidence>
<dbReference type="RefSeq" id="WP_344618511.1">
    <property type="nucleotide sequence ID" value="NZ_BAAARV010000086.1"/>
</dbReference>
<sequence length="195" mass="19629">MSAVTLAFLGLGGLSLLSLSLSLRFHRIGHFRFPRRRLRARGSAYSLPITSGFIGGFGFGGAAAVELAHRTGPSAVLVGCLAGLVAGVPLAWGAGRLVAAVADMPTDATPESAGLIGAMGVVVSEIPPGGGLGQVRLSYAGQPMKFNARADGPLALGVRVLVIGVPTPSSVLVTPLQPPLPPLGPAAVLDHEEGS</sequence>
<evidence type="ECO:0008006" key="4">
    <source>
        <dbReference type="Google" id="ProtNLM"/>
    </source>
</evidence>
<keyword evidence="1" id="KW-1133">Transmembrane helix</keyword>
<comment type="caution">
    <text evidence="2">The sequence shown here is derived from an EMBL/GenBank/DDBJ whole genome shotgun (WGS) entry which is preliminary data.</text>
</comment>
<accession>A0ABP5UG89</accession>
<evidence type="ECO:0000256" key="1">
    <source>
        <dbReference type="SAM" id="Phobius"/>
    </source>
</evidence>
<dbReference type="EMBL" id="BAAARV010000086">
    <property type="protein sequence ID" value="GAA2379873.1"/>
    <property type="molecule type" value="Genomic_DNA"/>
</dbReference>
<feature type="transmembrane region" description="Helical" evidence="1">
    <location>
        <begin position="44"/>
        <end position="63"/>
    </location>
</feature>
<dbReference type="InterPro" id="IPR012340">
    <property type="entry name" value="NA-bd_OB-fold"/>
</dbReference>
<organism evidence="2 3">
    <name type="scientific">Dactylosporangium salmoneum</name>
    <dbReference type="NCBI Taxonomy" id="53361"/>
    <lineage>
        <taxon>Bacteria</taxon>
        <taxon>Bacillati</taxon>
        <taxon>Actinomycetota</taxon>
        <taxon>Actinomycetes</taxon>
        <taxon>Micromonosporales</taxon>
        <taxon>Micromonosporaceae</taxon>
        <taxon>Dactylosporangium</taxon>
    </lineage>
</organism>
<reference evidence="3" key="1">
    <citation type="journal article" date="2019" name="Int. J. Syst. Evol. Microbiol.">
        <title>The Global Catalogue of Microorganisms (GCM) 10K type strain sequencing project: providing services to taxonomists for standard genome sequencing and annotation.</title>
        <authorList>
            <consortium name="The Broad Institute Genomics Platform"/>
            <consortium name="The Broad Institute Genome Sequencing Center for Infectious Disease"/>
            <person name="Wu L."/>
            <person name="Ma J."/>
        </authorList>
    </citation>
    <scope>NUCLEOTIDE SEQUENCE [LARGE SCALE GENOMIC DNA]</scope>
    <source>
        <strain evidence="3">JCM 3272</strain>
    </source>
</reference>
<feature type="transmembrane region" description="Helical" evidence="1">
    <location>
        <begin position="6"/>
        <end position="23"/>
    </location>
</feature>
<dbReference type="Proteomes" id="UP001501444">
    <property type="component" value="Unassembled WGS sequence"/>
</dbReference>
<feature type="transmembrane region" description="Helical" evidence="1">
    <location>
        <begin position="75"/>
        <end position="94"/>
    </location>
</feature>
<protein>
    <recommendedName>
        <fullName evidence="4">NfeD-like C-terminal domain-containing protein</fullName>
    </recommendedName>
</protein>
<keyword evidence="1" id="KW-0812">Transmembrane</keyword>
<dbReference type="Gene3D" id="2.40.50.140">
    <property type="entry name" value="Nucleic acid-binding proteins"/>
    <property type="match status" value="1"/>
</dbReference>
<evidence type="ECO:0000313" key="3">
    <source>
        <dbReference type="Proteomes" id="UP001501444"/>
    </source>
</evidence>
<gene>
    <name evidence="2" type="ORF">GCM10010170_086800</name>
</gene>
<keyword evidence="3" id="KW-1185">Reference proteome</keyword>